<proteinExistence type="predicted"/>
<gene>
    <name evidence="2" type="ORF">SAMN05216189_1004106</name>
    <name evidence="3" type="ORF">SAMN06295949_101265</name>
</gene>
<feature type="domain" description="DUF2007" evidence="1">
    <location>
        <begin position="1"/>
        <end position="65"/>
    </location>
</feature>
<name>A0A239E7T0_9PSED</name>
<evidence type="ECO:0000313" key="2">
    <source>
        <dbReference type="EMBL" id="SDI34920.1"/>
    </source>
</evidence>
<dbReference type="Proteomes" id="UP000199693">
    <property type="component" value="Unassembled WGS sequence"/>
</dbReference>
<protein>
    <submittedName>
        <fullName evidence="2 3">Signal transducing protein</fullName>
    </submittedName>
</protein>
<evidence type="ECO:0000313" key="5">
    <source>
        <dbReference type="Proteomes" id="UP000199693"/>
    </source>
</evidence>
<evidence type="ECO:0000313" key="4">
    <source>
        <dbReference type="Proteomes" id="UP000198309"/>
    </source>
</evidence>
<dbReference type="Gene3D" id="3.30.70.790">
    <property type="entry name" value="UreE, C-terminal domain"/>
    <property type="match status" value="1"/>
</dbReference>
<dbReference type="EMBL" id="FZPC01000001">
    <property type="protein sequence ID" value="SNS39972.1"/>
    <property type="molecule type" value="Genomic_DNA"/>
</dbReference>
<evidence type="ECO:0000259" key="1">
    <source>
        <dbReference type="Pfam" id="PF09413"/>
    </source>
</evidence>
<reference evidence="2 5" key="1">
    <citation type="submission" date="2016-10" db="EMBL/GenBank/DDBJ databases">
        <authorList>
            <person name="de Groot N.N."/>
        </authorList>
    </citation>
    <scope>NUCLEOTIDE SEQUENCE [LARGE SCALE GENOMIC DNA]</scope>
    <source>
        <strain evidence="2 5">CCM 7361</strain>
    </source>
</reference>
<dbReference type="Pfam" id="PF09413">
    <property type="entry name" value="DUF2007"/>
    <property type="match status" value="1"/>
</dbReference>
<organism evidence="2 5">
    <name type="scientific">Pseudomonas delhiensis</name>
    <dbReference type="NCBI Taxonomy" id="366289"/>
    <lineage>
        <taxon>Bacteria</taxon>
        <taxon>Pseudomonadati</taxon>
        <taxon>Pseudomonadota</taxon>
        <taxon>Gammaproteobacteria</taxon>
        <taxon>Pseudomonadales</taxon>
        <taxon>Pseudomonadaceae</taxon>
        <taxon>Pseudomonas</taxon>
    </lineage>
</organism>
<dbReference type="AlphaFoldDB" id="A0A239E7T0"/>
<accession>A0A239E7T0</accession>
<dbReference type="InterPro" id="IPR018551">
    <property type="entry name" value="DUF2007"/>
</dbReference>
<reference evidence="3 4" key="2">
    <citation type="submission" date="2017-06" db="EMBL/GenBank/DDBJ databases">
        <authorList>
            <person name="Varghese N."/>
            <person name="Submissions S."/>
        </authorList>
    </citation>
    <scope>NUCLEOTIDE SEQUENCE [LARGE SCALE GENOMIC DNA]</scope>
    <source>
        <strain evidence="3 4">RLD-1</strain>
    </source>
</reference>
<keyword evidence="4" id="KW-1185">Reference proteome</keyword>
<sequence length="88" mass="9239">MQRVYEPADLAEAELLAGMLASEGIACHLGGRHLLGGIGELPLHGLLHLWVDDEAAQQARELIQAYNAAQPLPGPADEFGPASGVLLC</sequence>
<dbReference type="EMBL" id="FNEC01000004">
    <property type="protein sequence ID" value="SDI34920.1"/>
    <property type="molecule type" value="Genomic_DNA"/>
</dbReference>
<dbReference type="RefSeq" id="WP_089389714.1">
    <property type="nucleotide sequence ID" value="NZ_FNEC01000004.1"/>
</dbReference>
<evidence type="ECO:0000313" key="3">
    <source>
        <dbReference type="EMBL" id="SNS39972.1"/>
    </source>
</evidence>
<dbReference type="Proteomes" id="UP000198309">
    <property type="component" value="Unassembled WGS sequence"/>
</dbReference>